<dbReference type="RefSeq" id="WP_215862877.1">
    <property type="nucleotide sequence ID" value="NZ_JABELD010000022.1"/>
</dbReference>
<name>A0ABS5ZMQ4_9PROT</name>
<dbReference type="PANTHER" id="PTHR46268:SF6">
    <property type="entry name" value="UNIVERSAL STRESS PROTEIN UP12"/>
    <property type="match status" value="1"/>
</dbReference>
<dbReference type="CDD" id="cd00293">
    <property type="entry name" value="USP-like"/>
    <property type="match status" value="1"/>
</dbReference>
<proteinExistence type="inferred from homology"/>
<dbReference type="EMBL" id="JABELD010000022">
    <property type="protein sequence ID" value="MBU2737851.1"/>
    <property type="molecule type" value="Genomic_DNA"/>
</dbReference>
<dbReference type="InterPro" id="IPR006015">
    <property type="entry name" value="Universal_stress_UspA"/>
</dbReference>
<gene>
    <name evidence="3" type="ORF">HJG40_03305</name>
</gene>
<dbReference type="Pfam" id="PF00582">
    <property type="entry name" value="Usp"/>
    <property type="match status" value="1"/>
</dbReference>
<accession>A0ABS5ZMQ4</accession>
<dbReference type="Proteomes" id="UP001197028">
    <property type="component" value="Unassembled WGS sequence"/>
</dbReference>
<organism evidence="3 4">
    <name type="scientific">Acidithiobacillus concretivorus</name>
    <dbReference type="NCBI Taxonomy" id="3063952"/>
    <lineage>
        <taxon>Bacteria</taxon>
        <taxon>Pseudomonadati</taxon>
        <taxon>Pseudomonadota</taxon>
        <taxon>Acidithiobacillia</taxon>
        <taxon>Acidithiobacillales</taxon>
        <taxon>Acidithiobacillaceae</taxon>
        <taxon>Acidithiobacillus</taxon>
    </lineage>
</organism>
<protein>
    <submittedName>
        <fullName evidence="3">Universal stress protein</fullName>
    </submittedName>
</protein>
<reference evidence="3 4" key="1">
    <citation type="journal article" date="2021" name="ISME J.">
        <title>Genomic evolution of the class Acidithiobacillia: deep-branching Proteobacteria living in extreme acidic conditions.</title>
        <authorList>
            <person name="Moya-Beltran A."/>
            <person name="Beard S."/>
            <person name="Rojas-Villalobos C."/>
            <person name="Issotta F."/>
            <person name="Gallardo Y."/>
            <person name="Ulloa R."/>
            <person name="Giaveno A."/>
            <person name="Degli Esposti M."/>
            <person name="Johnson D.B."/>
            <person name="Quatrini R."/>
        </authorList>
    </citation>
    <scope>NUCLEOTIDE SEQUENCE [LARGE SCALE GENOMIC DNA]</scope>
    <source>
        <strain evidence="3 4">ATCC 19703</strain>
    </source>
</reference>
<dbReference type="PANTHER" id="PTHR46268">
    <property type="entry name" value="STRESS RESPONSE PROTEIN NHAX"/>
    <property type="match status" value="1"/>
</dbReference>
<evidence type="ECO:0000259" key="2">
    <source>
        <dbReference type="Pfam" id="PF00582"/>
    </source>
</evidence>
<evidence type="ECO:0000313" key="3">
    <source>
        <dbReference type="EMBL" id="MBU2737851.1"/>
    </source>
</evidence>
<feature type="domain" description="UspA" evidence="2">
    <location>
        <begin position="1"/>
        <end position="141"/>
    </location>
</feature>
<dbReference type="SUPFAM" id="SSF52402">
    <property type="entry name" value="Adenine nucleotide alpha hydrolases-like"/>
    <property type="match status" value="1"/>
</dbReference>
<sequence>MFQKVMVAYDGSVSGGIALEQATDIAGLTQAELHLFGVIVSTGGMAMAQAAGAEDMLGREGEAIRTRLDEVATKLRANGLSVHTQAVEGSPAEAIAQYARQIHADLLVIGHIPQFSFGHWLEGSVAKALLRSLPCSILIAKKLIKHPNE</sequence>
<keyword evidence="4" id="KW-1185">Reference proteome</keyword>
<comment type="similarity">
    <text evidence="1">Belongs to the universal stress protein A family.</text>
</comment>
<evidence type="ECO:0000256" key="1">
    <source>
        <dbReference type="ARBA" id="ARBA00008791"/>
    </source>
</evidence>
<dbReference type="Gene3D" id="3.40.50.620">
    <property type="entry name" value="HUPs"/>
    <property type="match status" value="1"/>
</dbReference>
<evidence type="ECO:0000313" key="4">
    <source>
        <dbReference type="Proteomes" id="UP001197028"/>
    </source>
</evidence>
<dbReference type="PRINTS" id="PR01438">
    <property type="entry name" value="UNVRSLSTRESS"/>
</dbReference>
<dbReference type="InterPro" id="IPR006016">
    <property type="entry name" value="UspA"/>
</dbReference>
<dbReference type="InterPro" id="IPR014729">
    <property type="entry name" value="Rossmann-like_a/b/a_fold"/>
</dbReference>
<comment type="caution">
    <text evidence="3">The sequence shown here is derived from an EMBL/GenBank/DDBJ whole genome shotgun (WGS) entry which is preliminary data.</text>
</comment>